<evidence type="ECO:0000259" key="1">
    <source>
        <dbReference type="Pfam" id="PF01609"/>
    </source>
</evidence>
<sequence length="168" mass="18797">MEYLHIDSTAVIAHQHSAGAKQSGPKLESNNIGCSVGGNSTKIHALVDALGNPVKFMLTEGNRHDGPVALELLKTIQLTGVNVVADKAYGGKAIREFITSQGGKYTIPPKENNREPWSVDWWIYKERHSIECFFNRLKHVRRVATCYDKTSYVFRTFVYAASIVLMTR</sequence>
<reference evidence="2 3" key="1">
    <citation type="journal article" date="2019" name="Int. J. Syst. Evol. Microbiol.">
        <title>Lactobacillus salitolerans sp. nov., a novel lactic acid bacterium isolated from spent mushroom substrates.</title>
        <authorList>
            <person name="Tohno M."/>
            <person name="Tanizawa Y."/>
            <person name="Kojima Y."/>
            <person name="Sakamoto M."/>
            <person name="Nakamura Y."/>
            <person name="Ohkuma M."/>
            <person name="Kobayashi H."/>
        </authorList>
    </citation>
    <scope>NUCLEOTIDE SEQUENCE [LARGE SCALE GENOMIC DNA]</scope>
    <source>
        <strain evidence="2 3">YK43</strain>
    </source>
</reference>
<dbReference type="Proteomes" id="UP000286848">
    <property type="component" value="Unassembled WGS sequence"/>
</dbReference>
<dbReference type="GO" id="GO:0006313">
    <property type="term" value="P:DNA transposition"/>
    <property type="evidence" value="ECO:0007669"/>
    <property type="project" value="InterPro"/>
</dbReference>
<dbReference type="GO" id="GO:0003677">
    <property type="term" value="F:DNA binding"/>
    <property type="evidence" value="ECO:0007669"/>
    <property type="project" value="InterPro"/>
</dbReference>
<dbReference type="PANTHER" id="PTHR30007">
    <property type="entry name" value="PHP DOMAIN PROTEIN"/>
    <property type="match status" value="1"/>
</dbReference>
<accession>A0A401IQQ5</accession>
<dbReference type="NCBIfam" id="NF033580">
    <property type="entry name" value="transpos_IS5_3"/>
    <property type="match status" value="1"/>
</dbReference>
<dbReference type="PANTHER" id="PTHR30007:SF1">
    <property type="entry name" value="BLR1914 PROTEIN"/>
    <property type="match status" value="1"/>
</dbReference>
<organism evidence="2 3">
    <name type="scientific">Ligilactobacillus salitolerans</name>
    <dbReference type="NCBI Taxonomy" id="1808352"/>
    <lineage>
        <taxon>Bacteria</taxon>
        <taxon>Bacillati</taxon>
        <taxon>Bacillota</taxon>
        <taxon>Bacilli</taxon>
        <taxon>Lactobacillales</taxon>
        <taxon>Lactobacillaceae</taxon>
        <taxon>Ligilactobacillus</taxon>
    </lineage>
</organism>
<proteinExistence type="predicted"/>
<keyword evidence="3" id="KW-1185">Reference proteome</keyword>
<gene>
    <name evidence="2" type="ORF">LFYK43_03090</name>
</gene>
<evidence type="ECO:0000313" key="2">
    <source>
        <dbReference type="EMBL" id="GBG93850.1"/>
    </source>
</evidence>
<feature type="domain" description="Transposase IS4-like" evidence="1">
    <location>
        <begin position="6"/>
        <end position="142"/>
    </location>
</feature>
<dbReference type="AlphaFoldDB" id="A0A401IQQ5"/>
<protein>
    <submittedName>
        <fullName evidence="2">Transposase</fullName>
    </submittedName>
</protein>
<dbReference type="EMBL" id="BFFP01000003">
    <property type="protein sequence ID" value="GBG93850.1"/>
    <property type="molecule type" value="Genomic_DNA"/>
</dbReference>
<dbReference type="InterPro" id="IPR002559">
    <property type="entry name" value="Transposase_11"/>
</dbReference>
<dbReference type="Pfam" id="PF01609">
    <property type="entry name" value="DDE_Tnp_1"/>
    <property type="match status" value="1"/>
</dbReference>
<comment type="caution">
    <text evidence="2">The sequence shown here is derived from an EMBL/GenBank/DDBJ whole genome shotgun (WGS) entry which is preliminary data.</text>
</comment>
<evidence type="ECO:0000313" key="3">
    <source>
        <dbReference type="Proteomes" id="UP000286848"/>
    </source>
</evidence>
<name>A0A401IQQ5_9LACO</name>
<dbReference type="GO" id="GO:0004803">
    <property type="term" value="F:transposase activity"/>
    <property type="evidence" value="ECO:0007669"/>
    <property type="project" value="InterPro"/>
</dbReference>